<dbReference type="PROSITE" id="PS52016">
    <property type="entry name" value="TONB_DEPENDENT_REC_3"/>
    <property type="match status" value="1"/>
</dbReference>
<comment type="similarity">
    <text evidence="12 13">Belongs to the TonB-dependent receptor family.</text>
</comment>
<dbReference type="Pfam" id="PF07715">
    <property type="entry name" value="Plug"/>
    <property type="match status" value="1"/>
</dbReference>
<evidence type="ECO:0000256" key="12">
    <source>
        <dbReference type="PROSITE-ProRule" id="PRU01360"/>
    </source>
</evidence>
<evidence type="ECO:0000256" key="3">
    <source>
        <dbReference type="ARBA" id="ARBA00022452"/>
    </source>
</evidence>
<evidence type="ECO:0000313" key="17">
    <source>
        <dbReference type="EMBL" id="PTU30917.1"/>
    </source>
</evidence>
<comment type="subcellular location">
    <subcellularLocation>
        <location evidence="1 12">Cell outer membrane</location>
        <topology evidence="1 12">Multi-pass membrane protein</topology>
    </subcellularLocation>
</comment>
<keyword evidence="5 12" id="KW-0812">Transmembrane</keyword>
<dbReference type="GO" id="GO:0009279">
    <property type="term" value="C:cell outer membrane"/>
    <property type="evidence" value="ECO:0007669"/>
    <property type="project" value="UniProtKB-SubCell"/>
</dbReference>
<gene>
    <name evidence="17" type="ORF">CJD38_11435</name>
</gene>
<dbReference type="EMBL" id="QANS01000004">
    <property type="protein sequence ID" value="PTU30917.1"/>
    <property type="molecule type" value="Genomic_DNA"/>
</dbReference>
<keyword evidence="17" id="KW-0675">Receptor</keyword>
<comment type="caution">
    <text evidence="17">The sequence shown here is derived from an EMBL/GenBank/DDBJ whole genome shotgun (WGS) entry which is preliminary data.</text>
</comment>
<evidence type="ECO:0000256" key="13">
    <source>
        <dbReference type="RuleBase" id="RU003357"/>
    </source>
</evidence>
<keyword evidence="9 13" id="KW-0798">TonB box</keyword>
<dbReference type="PANTHER" id="PTHR32552:SF68">
    <property type="entry name" value="FERRICHROME OUTER MEMBRANE TRANSPORTER_PHAGE RECEPTOR"/>
    <property type="match status" value="1"/>
</dbReference>
<keyword evidence="10 12" id="KW-0472">Membrane</keyword>
<protein>
    <submittedName>
        <fullName evidence="17">TonB-dependent receptor</fullName>
    </submittedName>
</protein>
<dbReference type="GO" id="GO:0015344">
    <property type="term" value="F:siderophore uptake transmembrane transporter activity"/>
    <property type="evidence" value="ECO:0007669"/>
    <property type="project" value="TreeGrafter"/>
</dbReference>
<sequence length="704" mass="76425">MQIASVIAAGLCITNASAAEPAPQELGTVTVTATRIAETPYNVPASISVVSGETFSNDTLGVNLSEGVRAVPGLLARNRQDYAQEEQVSIRGFGANSTFGILGVRLYVDDIPATQPDGQGAVSNFNYASADRVEVLRGPFSTLYGNSAGGVIAIYTADGAEVPTISGGATGGSYGTYRADLGTSGTKGITDYNLHFTHFYTDGYRQHARARRESFNGKVNFQLSERSRLSLLGNFLSAPLVQDPMGLTPAMFDANPRQVAAPANTYNTRKSTQQAQLGAVYEYKPSDAQSFRVLTYYGQRLITQFLSIPRANQLAAASPGGAINLNNIYSGGDARWTYKSNFLERPFNVVAGLTFDNFNQHRKGYNNFTSVTDLGVQGTLRRDERNNVYNFDQYLEANWAFAEQWLAFAGVRRSQVNFDSDDQYPVDVNHPDTSGSKHYVATTPVAGLLYKVKPWMNLHASYGAGFQTPTIDQLSYRLDGSAGLNFGLKPARSNNGEVGAKFRLATHTQANVAVFGAITRKELVIASNTFGRSTYQNVGSTRRRGVEAGLDTELATDWKLQLAYTYVDATVREAYLTCAGPGCTTPTVPVAVGNRLPGVPQSNAFVALRWGGETGWHAGLNGQYLSKIAANDTNTVYAPSYGLLGLDTGYVFVLPRWRVRTFVRVDNLLDKSYVSAISVNDGNGRFYYPGTDRTAMAGFSFEWK</sequence>
<feature type="signal peptide" evidence="14">
    <location>
        <begin position="1"/>
        <end position="18"/>
    </location>
</feature>
<keyword evidence="3 12" id="KW-1134">Transmembrane beta strand</keyword>
<feature type="domain" description="TonB-dependent receptor plug" evidence="16">
    <location>
        <begin position="41"/>
        <end position="151"/>
    </location>
</feature>
<evidence type="ECO:0000256" key="6">
    <source>
        <dbReference type="ARBA" id="ARBA00022729"/>
    </source>
</evidence>
<dbReference type="Gene3D" id="2.170.130.10">
    <property type="entry name" value="TonB-dependent receptor, plug domain"/>
    <property type="match status" value="1"/>
</dbReference>
<dbReference type="Pfam" id="PF00593">
    <property type="entry name" value="TonB_dep_Rec_b-barrel"/>
    <property type="match status" value="1"/>
</dbReference>
<evidence type="ECO:0000313" key="18">
    <source>
        <dbReference type="Proteomes" id="UP000244248"/>
    </source>
</evidence>
<evidence type="ECO:0000256" key="2">
    <source>
        <dbReference type="ARBA" id="ARBA00022448"/>
    </source>
</evidence>
<dbReference type="InterPro" id="IPR039426">
    <property type="entry name" value="TonB-dep_rcpt-like"/>
</dbReference>
<feature type="chain" id="PRO_5015431359" evidence="14">
    <location>
        <begin position="19"/>
        <end position="704"/>
    </location>
</feature>
<evidence type="ECO:0000256" key="5">
    <source>
        <dbReference type="ARBA" id="ARBA00022692"/>
    </source>
</evidence>
<evidence type="ECO:0000256" key="10">
    <source>
        <dbReference type="ARBA" id="ARBA00023136"/>
    </source>
</evidence>
<dbReference type="OrthoDB" id="9760620at2"/>
<dbReference type="Gene3D" id="2.40.170.20">
    <property type="entry name" value="TonB-dependent receptor, beta-barrel domain"/>
    <property type="match status" value="1"/>
</dbReference>
<keyword evidence="4" id="KW-0410">Iron transport</keyword>
<dbReference type="CDD" id="cd01347">
    <property type="entry name" value="ligand_gated_channel"/>
    <property type="match status" value="1"/>
</dbReference>
<dbReference type="InterPro" id="IPR000531">
    <property type="entry name" value="Beta-barrel_TonB"/>
</dbReference>
<dbReference type="InterPro" id="IPR036942">
    <property type="entry name" value="Beta-barrel_TonB_sf"/>
</dbReference>
<feature type="domain" description="TonB-dependent receptor-like beta-barrel" evidence="15">
    <location>
        <begin position="251"/>
        <end position="668"/>
    </location>
</feature>
<keyword evidence="11 12" id="KW-0998">Cell outer membrane</keyword>
<evidence type="ECO:0000259" key="15">
    <source>
        <dbReference type="Pfam" id="PF00593"/>
    </source>
</evidence>
<evidence type="ECO:0000256" key="14">
    <source>
        <dbReference type="SAM" id="SignalP"/>
    </source>
</evidence>
<evidence type="ECO:0000256" key="8">
    <source>
        <dbReference type="ARBA" id="ARBA00023065"/>
    </source>
</evidence>
<accession>A0A2T5MEC7</accession>
<dbReference type="Proteomes" id="UP000244248">
    <property type="component" value="Unassembled WGS sequence"/>
</dbReference>
<dbReference type="SUPFAM" id="SSF56935">
    <property type="entry name" value="Porins"/>
    <property type="match status" value="1"/>
</dbReference>
<evidence type="ECO:0000256" key="9">
    <source>
        <dbReference type="ARBA" id="ARBA00023077"/>
    </source>
</evidence>
<dbReference type="PANTHER" id="PTHR32552">
    <property type="entry name" value="FERRICHROME IRON RECEPTOR-RELATED"/>
    <property type="match status" value="1"/>
</dbReference>
<name>A0A2T5MEC7_9GAMM</name>
<evidence type="ECO:0000256" key="1">
    <source>
        <dbReference type="ARBA" id="ARBA00004571"/>
    </source>
</evidence>
<keyword evidence="8" id="KW-0406">Ion transport</keyword>
<keyword evidence="7" id="KW-0408">Iron</keyword>
<dbReference type="AlphaFoldDB" id="A0A2T5MEC7"/>
<keyword evidence="6 14" id="KW-0732">Signal</keyword>
<dbReference type="InterPro" id="IPR012910">
    <property type="entry name" value="Plug_dom"/>
</dbReference>
<evidence type="ECO:0000256" key="11">
    <source>
        <dbReference type="ARBA" id="ARBA00023237"/>
    </source>
</evidence>
<proteinExistence type="inferred from homology"/>
<keyword evidence="2 12" id="KW-0813">Transport</keyword>
<evidence type="ECO:0000259" key="16">
    <source>
        <dbReference type="Pfam" id="PF07715"/>
    </source>
</evidence>
<dbReference type="InterPro" id="IPR037066">
    <property type="entry name" value="Plug_dom_sf"/>
</dbReference>
<evidence type="ECO:0000256" key="4">
    <source>
        <dbReference type="ARBA" id="ARBA00022496"/>
    </source>
</evidence>
<organism evidence="17 18">
    <name type="scientific">Stenotrophobium rhamnosiphilum</name>
    <dbReference type="NCBI Taxonomy" id="2029166"/>
    <lineage>
        <taxon>Bacteria</taxon>
        <taxon>Pseudomonadati</taxon>
        <taxon>Pseudomonadota</taxon>
        <taxon>Gammaproteobacteria</taxon>
        <taxon>Nevskiales</taxon>
        <taxon>Nevskiaceae</taxon>
        <taxon>Stenotrophobium</taxon>
    </lineage>
</organism>
<keyword evidence="18" id="KW-1185">Reference proteome</keyword>
<evidence type="ECO:0000256" key="7">
    <source>
        <dbReference type="ARBA" id="ARBA00023004"/>
    </source>
</evidence>
<reference evidence="17 18" key="1">
    <citation type="submission" date="2018-04" db="EMBL/GenBank/DDBJ databases">
        <title>Novel species isolated from glacier.</title>
        <authorList>
            <person name="Liu Q."/>
            <person name="Xin Y.-H."/>
        </authorList>
    </citation>
    <scope>NUCLEOTIDE SEQUENCE [LARGE SCALE GENOMIC DNA]</scope>
    <source>
        <strain evidence="17 18">GT1R17</strain>
    </source>
</reference>